<feature type="transmembrane region" description="Helical" evidence="1">
    <location>
        <begin position="140"/>
        <end position="159"/>
    </location>
</feature>
<dbReference type="RefSeq" id="WP_345684079.1">
    <property type="nucleotide sequence ID" value="NZ_BAABRO010000005.1"/>
</dbReference>
<proteinExistence type="predicted"/>
<feature type="transmembrane region" description="Helical" evidence="1">
    <location>
        <begin position="92"/>
        <end position="119"/>
    </location>
</feature>
<protein>
    <submittedName>
        <fullName evidence="2">Intermembrane transport protein PqiA</fullName>
    </submittedName>
</protein>
<dbReference type="Pfam" id="PF04403">
    <property type="entry name" value="PqiA"/>
    <property type="match status" value="1"/>
</dbReference>
<keyword evidence="1" id="KW-0812">Transmembrane</keyword>
<accession>A0ABP9VPT5</accession>
<evidence type="ECO:0000313" key="3">
    <source>
        <dbReference type="Proteomes" id="UP001416858"/>
    </source>
</evidence>
<gene>
    <name evidence="2" type="primary">pqiA</name>
    <name evidence="2" type="ORF">Rcae01_02649</name>
</gene>
<keyword evidence="1" id="KW-1133">Transmembrane helix</keyword>
<name>A0ABP9VPT5_9BACT</name>
<sequence length="196" mass="21864">MQYRACHCCGLIHQLPPLQSGDRAKCTRCSSILADSSPSHRSASRTAAASVAAFILFWPAVLLPILEIERLGQRNEQSILSGILDLFHHGNYFVGGVVLLFSILFPLAKIVLLVELSWLEVLQRRHKAFTLRLMKHVGKWSMMDVMLLAFLVMMVKLGNLVHFQFGPAVIAFTLCVAMSMIASLSFDPHSIWEETG</sequence>
<feature type="transmembrane region" description="Helical" evidence="1">
    <location>
        <begin position="165"/>
        <end position="186"/>
    </location>
</feature>
<evidence type="ECO:0000256" key="1">
    <source>
        <dbReference type="SAM" id="Phobius"/>
    </source>
</evidence>
<dbReference type="InterPro" id="IPR007498">
    <property type="entry name" value="PqiA-like"/>
</dbReference>
<feature type="transmembrane region" description="Helical" evidence="1">
    <location>
        <begin position="47"/>
        <end position="66"/>
    </location>
</feature>
<organism evidence="2 3">
    <name type="scientific">Novipirellula caenicola</name>
    <dbReference type="NCBI Taxonomy" id="1536901"/>
    <lineage>
        <taxon>Bacteria</taxon>
        <taxon>Pseudomonadati</taxon>
        <taxon>Planctomycetota</taxon>
        <taxon>Planctomycetia</taxon>
        <taxon>Pirellulales</taxon>
        <taxon>Pirellulaceae</taxon>
        <taxon>Novipirellula</taxon>
    </lineage>
</organism>
<keyword evidence="1" id="KW-0472">Membrane</keyword>
<reference evidence="2 3" key="1">
    <citation type="submission" date="2024-02" db="EMBL/GenBank/DDBJ databases">
        <title>Rhodopirellula caenicola NBRC 110016.</title>
        <authorList>
            <person name="Ichikawa N."/>
            <person name="Katano-Makiyama Y."/>
            <person name="Hidaka K."/>
        </authorList>
    </citation>
    <scope>NUCLEOTIDE SEQUENCE [LARGE SCALE GENOMIC DNA]</scope>
    <source>
        <strain evidence="2 3">NBRC 110016</strain>
    </source>
</reference>
<comment type="caution">
    <text evidence="2">The sequence shown here is derived from an EMBL/GenBank/DDBJ whole genome shotgun (WGS) entry which is preliminary data.</text>
</comment>
<dbReference type="EMBL" id="BAABRO010000005">
    <property type="protein sequence ID" value="GAA5507194.1"/>
    <property type="molecule type" value="Genomic_DNA"/>
</dbReference>
<dbReference type="Proteomes" id="UP001416858">
    <property type="component" value="Unassembled WGS sequence"/>
</dbReference>
<keyword evidence="3" id="KW-1185">Reference proteome</keyword>
<evidence type="ECO:0000313" key="2">
    <source>
        <dbReference type="EMBL" id="GAA5507194.1"/>
    </source>
</evidence>